<feature type="transmembrane region" description="Helical" evidence="4">
    <location>
        <begin position="151"/>
        <end position="169"/>
    </location>
</feature>
<dbReference type="EMBL" id="JBHTIC010000008">
    <property type="protein sequence ID" value="MFD0762538.1"/>
    <property type="molecule type" value="Genomic_DNA"/>
</dbReference>
<dbReference type="PROSITE" id="PS00041">
    <property type="entry name" value="HTH_ARAC_FAMILY_1"/>
    <property type="match status" value="1"/>
</dbReference>
<sequence>MIKLIALLSPLSINLYGAIFLFATATKQFKNRFFLGLFLANSFILFLGHFLSFYEYWKIFQYFDFLFLGAILAFYPLYYLYIYSAFNFNIIPIKWIYHFTPSIIIAALMLIVTSLVSWENYIEYMNNNLYASELTSSSSKILAYLYRGTRFFHLVQIIGYNFLTIRFILRAHQEMNNSFSNLDKYQLRYFYVVNISFILFMSIPGFYVTLIGRTPLNTNDYLLLSSCILFSLLYLIIAIIGIRQIPVAIDLKTMVPKNEAGKEQLYEFNELEKELYLYFSNEKPWLVPNLNIWEVAKHLGTNRSYISNVINEKVGCNFNQFVNNYRIKEAKLLLKQTPNKTITEISELAGFGSVNSFIRIFKKVEKCTPSEYRKKIL</sequence>
<proteinExistence type="predicted"/>
<evidence type="ECO:0000256" key="1">
    <source>
        <dbReference type="ARBA" id="ARBA00023015"/>
    </source>
</evidence>
<gene>
    <name evidence="6" type="ORF">ACFQZW_10625</name>
</gene>
<feature type="transmembrane region" description="Helical" evidence="4">
    <location>
        <begin position="59"/>
        <end position="83"/>
    </location>
</feature>
<feature type="transmembrane region" description="Helical" evidence="4">
    <location>
        <begin position="189"/>
        <end position="209"/>
    </location>
</feature>
<feature type="transmembrane region" description="Helical" evidence="4">
    <location>
        <begin position="95"/>
        <end position="118"/>
    </location>
</feature>
<evidence type="ECO:0000313" key="6">
    <source>
        <dbReference type="EMBL" id="MFD0762538.1"/>
    </source>
</evidence>
<keyword evidence="4" id="KW-1133">Transmembrane helix</keyword>
<keyword evidence="4" id="KW-0472">Membrane</keyword>
<dbReference type="Proteomes" id="UP001597032">
    <property type="component" value="Unassembled WGS sequence"/>
</dbReference>
<comment type="caution">
    <text evidence="6">The sequence shown here is derived from an EMBL/GenBank/DDBJ whole genome shotgun (WGS) entry which is preliminary data.</text>
</comment>
<dbReference type="PROSITE" id="PS01124">
    <property type="entry name" value="HTH_ARAC_FAMILY_2"/>
    <property type="match status" value="1"/>
</dbReference>
<keyword evidence="2" id="KW-0238">DNA-binding</keyword>
<reference evidence="7" key="1">
    <citation type="journal article" date="2019" name="Int. J. Syst. Evol. Microbiol.">
        <title>The Global Catalogue of Microorganisms (GCM) 10K type strain sequencing project: providing services to taxonomists for standard genome sequencing and annotation.</title>
        <authorList>
            <consortium name="The Broad Institute Genomics Platform"/>
            <consortium name="The Broad Institute Genome Sequencing Center for Infectious Disease"/>
            <person name="Wu L."/>
            <person name="Ma J."/>
        </authorList>
    </citation>
    <scope>NUCLEOTIDE SEQUENCE [LARGE SCALE GENOMIC DNA]</scope>
    <source>
        <strain evidence="7">CCUG 60022</strain>
    </source>
</reference>
<evidence type="ECO:0000256" key="3">
    <source>
        <dbReference type="ARBA" id="ARBA00023163"/>
    </source>
</evidence>
<dbReference type="RefSeq" id="WP_372800263.1">
    <property type="nucleotide sequence ID" value="NZ_JBHTIC010000008.1"/>
</dbReference>
<dbReference type="PANTHER" id="PTHR43280:SF29">
    <property type="entry name" value="ARAC-FAMILY TRANSCRIPTIONAL REGULATOR"/>
    <property type="match status" value="1"/>
</dbReference>
<dbReference type="SMART" id="SM00342">
    <property type="entry name" value="HTH_ARAC"/>
    <property type="match status" value="1"/>
</dbReference>
<evidence type="ECO:0000313" key="7">
    <source>
        <dbReference type="Proteomes" id="UP001597032"/>
    </source>
</evidence>
<dbReference type="PRINTS" id="PR00032">
    <property type="entry name" value="HTHARAC"/>
</dbReference>
<dbReference type="InterPro" id="IPR020449">
    <property type="entry name" value="Tscrpt_reg_AraC-type_HTH"/>
</dbReference>
<keyword evidence="7" id="KW-1185">Reference proteome</keyword>
<protein>
    <submittedName>
        <fullName evidence="6">Helix-turn-helix domain-containing protein</fullName>
    </submittedName>
</protein>
<evidence type="ECO:0000256" key="2">
    <source>
        <dbReference type="ARBA" id="ARBA00023125"/>
    </source>
</evidence>
<feature type="transmembrane region" description="Helical" evidence="4">
    <location>
        <begin position="33"/>
        <end position="53"/>
    </location>
</feature>
<dbReference type="InterPro" id="IPR018060">
    <property type="entry name" value="HTH_AraC"/>
</dbReference>
<dbReference type="PANTHER" id="PTHR43280">
    <property type="entry name" value="ARAC-FAMILY TRANSCRIPTIONAL REGULATOR"/>
    <property type="match status" value="1"/>
</dbReference>
<organism evidence="6 7">
    <name type="scientific">Lutibacter aestuarii</name>
    <dbReference type="NCBI Taxonomy" id="861111"/>
    <lineage>
        <taxon>Bacteria</taxon>
        <taxon>Pseudomonadati</taxon>
        <taxon>Bacteroidota</taxon>
        <taxon>Flavobacteriia</taxon>
        <taxon>Flavobacteriales</taxon>
        <taxon>Flavobacteriaceae</taxon>
        <taxon>Lutibacter</taxon>
    </lineage>
</organism>
<name>A0ABW2Z799_9FLAO</name>
<dbReference type="InterPro" id="IPR009057">
    <property type="entry name" value="Homeodomain-like_sf"/>
</dbReference>
<dbReference type="SUPFAM" id="SSF46689">
    <property type="entry name" value="Homeodomain-like"/>
    <property type="match status" value="1"/>
</dbReference>
<dbReference type="Gene3D" id="1.10.10.60">
    <property type="entry name" value="Homeodomain-like"/>
    <property type="match status" value="2"/>
</dbReference>
<keyword evidence="4" id="KW-0812">Transmembrane</keyword>
<feature type="transmembrane region" description="Helical" evidence="4">
    <location>
        <begin position="6"/>
        <end position="26"/>
    </location>
</feature>
<dbReference type="Pfam" id="PF12833">
    <property type="entry name" value="HTH_18"/>
    <property type="match status" value="1"/>
</dbReference>
<feature type="transmembrane region" description="Helical" evidence="4">
    <location>
        <begin position="221"/>
        <end position="242"/>
    </location>
</feature>
<dbReference type="InterPro" id="IPR018062">
    <property type="entry name" value="HTH_AraC-typ_CS"/>
</dbReference>
<keyword evidence="3" id="KW-0804">Transcription</keyword>
<feature type="domain" description="HTH araC/xylS-type" evidence="5">
    <location>
        <begin position="269"/>
        <end position="375"/>
    </location>
</feature>
<evidence type="ECO:0000259" key="5">
    <source>
        <dbReference type="PROSITE" id="PS01124"/>
    </source>
</evidence>
<accession>A0ABW2Z799</accession>
<evidence type="ECO:0000256" key="4">
    <source>
        <dbReference type="SAM" id="Phobius"/>
    </source>
</evidence>
<keyword evidence="1" id="KW-0805">Transcription regulation</keyword>